<dbReference type="PANTHER" id="PTHR12303:SF6">
    <property type="entry name" value="CARNOSINE N-METHYLTRANSFERASE"/>
    <property type="match status" value="1"/>
</dbReference>
<evidence type="ECO:0000256" key="4">
    <source>
        <dbReference type="ARBA" id="ARBA00022679"/>
    </source>
</evidence>
<protein>
    <recommendedName>
        <fullName evidence="2">carnosine N-methyltransferase</fullName>
        <ecNumber evidence="2">2.1.1.22</ecNumber>
    </recommendedName>
</protein>
<evidence type="ECO:0000256" key="5">
    <source>
        <dbReference type="ARBA" id="ARBA00022691"/>
    </source>
</evidence>
<keyword evidence="3" id="KW-0489">Methyltransferase</keyword>
<dbReference type="SUPFAM" id="SSF53335">
    <property type="entry name" value="S-adenosyl-L-methionine-dependent methyltransferases"/>
    <property type="match status" value="1"/>
</dbReference>
<dbReference type="EMBL" id="JBEFKJ010000028">
    <property type="protein sequence ID" value="KAL2038920.1"/>
    <property type="molecule type" value="Genomic_DNA"/>
</dbReference>
<dbReference type="Gene3D" id="3.40.50.150">
    <property type="entry name" value="Vaccinia Virus protein VP39"/>
    <property type="match status" value="1"/>
</dbReference>
<accession>A0ABR4A0D1</accession>
<dbReference type="Pfam" id="PF07942">
    <property type="entry name" value="CARME"/>
    <property type="match status" value="1"/>
</dbReference>
<dbReference type="Proteomes" id="UP001590950">
    <property type="component" value="Unassembled WGS sequence"/>
</dbReference>
<evidence type="ECO:0000256" key="3">
    <source>
        <dbReference type="ARBA" id="ARBA00022603"/>
    </source>
</evidence>
<keyword evidence="4" id="KW-0808">Transferase</keyword>
<dbReference type="InterPro" id="IPR012901">
    <property type="entry name" value="CARME"/>
</dbReference>
<comment type="similarity">
    <text evidence="1">Belongs to the carnosine N-methyltransferase family.</text>
</comment>
<evidence type="ECO:0000313" key="7">
    <source>
        <dbReference type="Proteomes" id="UP001590950"/>
    </source>
</evidence>
<comment type="caution">
    <text evidence="6">The sequence shown here is derived from an EMBL/GenBank/DDBJ whole genome shotgun (WGS) entry which is preliminary data.</text>
</comment>
<proteinExistence type="inferred from homology"/>
<name>A0ABR4A0D1_9LECA</name>
<dbReference type="InterPro" id="IPR029063">
    <property type="entry name" value="SAM-dependent_MTases_sf"/>
</dbReference>
<evidence type="ECO:0000256" key="2">
    <source>
        <dbReference type="ARBA" id="ARBA00012003"/>
    </source>
</evidence>
<dbReference type="EC" id="2.1.1.22" evidence="2"/>
<keyword evidence="5" id="KW-0949">S-adenosyl-L-methionine</keyword>
<reference evidence="6 7" key="1">
    <citation type="submission" date="2024-09" db="EMBL/GenBank/DDBJ databases">
        <title>Rethinking Asexuality: The Enigmatic Case of Functional Sexual Genes in Lepraria (Stereocaulaceae).</title>
        <authorList>
            <person name="Doellman M."/>
            <person name="Sun Y."/>
            <person name="Barcenas-Pena A."/>
            <person name="Lumbsch H.T."/>
            <person name="Grewe F."/>
        </authorList>
    </citation>
    <scope>NUCLEOTIDE SEQUENCE [LARGE SCALE GENOMIC DNA]</scope>
    <source>
        <strain evidence="6 7">Mercado 3170</strain>
    </source>
</reference>
<organism evidence="6 7">
    <name type="scientific">Stereocaulon virgatum</name>
    <dbReference type="NCBI Taxonomy" id="373712"/>
    <lineage>
        <taxon>Eukaryota</taxon>
        <taxon>Fungi</taxon>
        <taxon>Dikarya</taxon>
        <taxon>Ascomycota</taxon>
        <taxon>Pezizomycotina</taxon>
        <taxon>Lecanoromycetes</taxon>
        <taxon>OSLEUM clade</taxon>
        <taxon>Lecanoromycetidae</taxon>
        <taxon>Lecanorales</taxon>
        <taxon>Lecanorineae</taxon>
        <taxon>Stereocaulaceae</taxon>
        <taxon>Stereocaulon</taxon>
    </lineage>
</organism>
<sequence length="401" mass="45392">MEDLRDQSQEWGLEYNHLADPDEKRVLFAAFDSFRQYRKTAHYNVTHRRRQNFYALSTSQWQMLSAPPFNLLANFERVDAAIDANADIASAMLASGLRAFDVKNSDFEGAATPTDMDKAKSTIRQFYRDWSAEGDAERRACYNPVLRDLESAFVNVQDKSSVKVLVPGAGLGRLVFEVCRRGYVVEGNEISFHQLIASNWVLNHTIQGQSLALYPFALDFSNLISREHQLQKVKIPDVHPASALKGIIEDSANGVDRMTMTAADFVILYSEDRYKNTFDAVVTVFFIDTAPNLIRYIETIHNCLKTGGVWINLGPLLWHFADRGPAIRDEHNTVTPKAMSGIEEPGSFELTDEEVLMLVEEMGFDVQSHEIRTDGLGYIQNPNSMLQNAYSNSHWIAKKRP</sequence>
<dbReference type="PANTHER" id="PTHR12303">
    <property type="entry name" value="CARNOSINE N-METHYLTRANSFERASE"/>
    <property type="match status" value="1"/>
</dbReference>
<dbReference type="SMART" id="SM01296">
    <property type="entry name" value="N2227"/>
    <property type="match status" value="1"/>
</dbReference>
<evidence type="ECO:0000313" key="6">
    <source>
        <dbReference type="EMBL" id="KAL2038920.1"/>
    </source>
</evidence>
<keyword evidence="7" id="KW-1185">Reference proteome</keyword>
<evidence type="ECO:0000256" key="1">
    <source>
        <dbReference type="ARBA" id="ARBA00010086"/>
    </source>
</evidence>
<gene>
    <name evidence="6" type="ORF">N7G274_008260</name>
</gene>